<proteinExistence type="predicted"/>
<dbReference type="Proteomes" id="UP000576480">
    <property type="component" value="Unassembled WGS sequence"/>
</dbReference>
<dbReference type="InterPro" id="IPR020568">
    <property type="entry name" value="Ribosomal_Su5_D2-typ_SF"/>
</dbReference>
<protein>
    <submittedName>
        <fullName evidence="1">Magnesium chelatase family protein</fullName>
    </submittedName>
</protein>
<organism evidence="1 2">
    <name type="scientific">Candidatus Hakubella thermalkaliphila</name>
    <dbReference type="NCBI Taxonomy" id="2754717"/>
    <lineage>
        <taxon>Bacteria</taxon>
        <taxon>Bacillati</taxon>
        <taxon>Actinomycetota</taxon>
        <taxon>Actinomycetota incertae sedis</taxon>
        <taxon>Candidatus Hakubellales</taxon>
        <taxon>Candidatus Hakubellaceae</taxon>
        <taxon>Candidatus Hakubella</taxon>
    </lineage>
</organism>
<comment type="caution">
    <text evidence="1">The sequence shown here is derived from an EMBL/GenBank/DDBJ whole genome shotgun (WGS) entry which is preliminary data.</text>
</comment>
<sequence length="149" mass="15871">MEGARDDLLMPGLMCAMGKITDNFPPADRPRECPAIDLPVAMGILIATGQVKISDLESIAMVGEISLDGTVNRVRGLLSVADQCSKDGIRTLLVPQDNAYEAAVIQKVRVIPITSLGQAIAFLSGNSEVPSVQVDLAEIFSQNGKYDLD</sequence>
<feature type="non-terminal residue" evidence="1">
    <location>
        <position position="149"/>
    </location>
</feature>
<dbReference type="InterPro" id="IPR014721">
    <property type="entry name" value="Ribsml_uS5_D2-typ_fold_subgr"/>
</dbReference>
<accession>A0A6V8PTF6</accession>
<evidence type="ECO:0000313" key="2">
    <source>
        <dbReference type="Proteomes" id="UP000576480"/>
    </source>
</evidence>
<gene>
    <name evidence="1" type="ORF">HKBW3S43_01662</name>
</gene>
<dbReference type="Pfam" id="PF13541">
    <property type="entry name" value="ChlI"/>
    <property type="match status" value="1"/>
</dbReference>
<reference evidence="1 2" key="1">
    <citation type="journal article" date="2020" name="Front. Microbiol.">
        <title>Single-cell genomics of novel Actinobacteria with the Wood-Ljungdahl pathway discovered in a serpentinizing system.</title>
        <authorList>
            <person name="Merino N."/>
            <person name="Kawai M."/>
            <person name="Boyd E.S."/>
            <person name="Colman D.R."/>
            <person name="McGlynn S.E."/>
            <person name="Nealson K.H."/>
            <person name="Kurokawa K."/>
            <person name="Hongoh Y."/>
        </authorList>
    </citation>
    <scope>NUCLEOTIDE SEQUENCE [LARGE SCALE GENOMIC DNA]</scope>
    <source>
        <strain evidence="1 2">S43</strain>
    </source>
</reference>
<evidence type="ECO:0000313" key="1">
    <source>
        <dbReference type="EMBL" id="GFP35875.1"/>
    </source>
</evidence>
<dbReference type="Gene3D" id="3.30.230.10">
    <property type="match status" value="1"/>
</dbReference>
<dbReference type="SUPFAM" id="SSF54211">
    <property type="entry name" value="Ribosomal protein S5 domain 2-like"/>
    <property type="match status" value="1"/>
</dbReference>
<name>A0A6V8PTF6_9ACTN</name>
<dbReference type="EMBL" id="BLSB01000260">
    <property type="protein sequence ID" value="GFP35875.1"/>
    <property type="molecule type" value="Genomic_DNA"/>
</dbReference>
<dbReference type="AlphaFoldDB" id="A0A6V8PTF6"/>